<evidence type="ECO:0000256" key="2">
    <source>
        <dbReference type="ARBA" id="ARBA00008038"/>
    </source>
</evidence>
<feature type="domain" description="MotA/TolQ/ExbB proton channel" evidence="11">
    <location>
        <begin position="102"/>
        <end position="221"/>
    </location>
</feature>
<keyword evidence="4" id="KW-1003">Cell membrane</keyword>
<dbReference type="eggNOG" id="COG1291">
    <property type="taxonomic scope" value="Bacteria"/>
</dbReference>
<feature type="transmembrane region" description="Helical" evidence="10">
    <location>
        <begin position="30"/>
        <end position="51"/>
    </location>
</feature>
<dbReference type="InterPro" id="IPR047055">
    <property type="entry name" value="MotA-like"/>
</dbReference>
<organism evidence="12 13">
    <name type="scientific">Halothiobacillus neapolitanus (strain ATCC 23641 / DSM 15147 / CIP 104769 / NCIMB 8539 / c2)</name>
    <name type="common">Thiobacillus neapolitanus</name>
    <dbReference type="NCBI Taxonomy" id="555778"/>
    <lineage>
        <taxon>Bacteria</taxon>
        <taxon>Pseudomonadati</taxon>
        <taxon>Pseudomonadota</taxon>
        <taxon>Gammaproteobacteria</taxon>
        <taxon>Chromatiales</taxon>
        <taxon>Halothiobacillaceae</taxon>
        <taxon>Halothiobacillus</taxon>
    </lineage>
</organism>
<sequence>MNPATLLGIFGGFGIVIGAIFLSSNHVSDFFSPTSLFLVLGGTIAATLISYPLHEVLRVFRVFTIVLRNERLYTERDIAELVDVAKLKFQGQINRADEKLTKINNPFLRTGMQMVLDGASNEDIMTLLQWRIGRMRARERAEAQIFRTMAAFAPAFGMLGTLLGLINMLHAMDAAHFADIGVNMALALITTLYGILLSNMIFKPIALKLERRTEQRVMVMNMMVEGVMLMQQQRSPAFIRETLQSFLAQSEDELREGASQPGKRSGSVRGTR</sequence>
<accession>D0L1D6</accession>
<evidence type="ECO:0000256" key="3">
    <source>
        <dbReference type="ARBA" id="ARBA00022448"/>
    </source>
</evidence>
<dbReference type="EMBL" id="CP001801">
    <property type="protein sequence ID" value="ACX96509.1"/>
    <property type="molecule type" value="Genomic_DNA"/>
</dbReference>
<dbReference type="GO" id="GO:0071978">
    <property type="term" value="P:bacterial-type flagellum-dependent swarming motility"/>
    <property type="evidence" value="ECO:0007669"/>
    <property type="project" value="InterPro"/>
</dbReference>
<feature type="transmembrane region" description="Helical" evidence="10">
    <location>
        <begin position="7"/>
        <end position="24"/>
    </location>
</feature>
<dbReference type="AlphaFoldDB" id="D0L1D6"/>
<dbReference type="InterPro" id="IPR002898">
    <property type="entry name" value="MotA_ExbB_proton_chnl"/>
</dbReference>
<evidence type="ECO:0000256" key="8">
    <source>
        <dbReference type="ARBA" id="ARBA00023136"/>
    </source>
</evidence>
<evidence type="ECO:0000256" key="7">
    <source>
        <dbReference type="ARBA" id="ARBA00022989"/>
    </source>
</evidence>
<gene>
    <name evidence="12" type="ordered locus">Hneap_1684</name>
</gene>
<feature type="region of interest" description="Disordered" evidence="9">
    <location>
        <begin position="250"/>
        <end position="272"/>
    </location>
</feature>
<keyword evidence="7 10" id="KW-1133">Transmembrane helix</keyword>
<keyword evidence="6" id="KW-0283">Flagellar rotation</keyword>
<comment type="subcellular location">
    <subcellularLocation>
        <location evidence="1">Cell membrane</location>
        <topology evidence="1">Multi-pass membrane protein</topology>
    </subcellularLocation>
</comment>
<name>D0L1D6_HALNC</name>
<evidence type="ECO:0000256" key="1">
    <source>
        <dbReference type="ARBA" id="ARBA00004651"/>
    </source>
</evidence>
<feature type="transmembrane region" description="Helical" evidence="10">
    <location>
        <begin position="145"/>
        <end position="168"/>
    </location>
</feature>
<dbReference type="OrthoDB" id="9806929at2"/>
<dbReference type="STRING" id="555778.Hneap_1684"/>
<evidence type="ECO:0000259" key="11">
    <source>
        <dbReference type="Pfam" id="PF01618"/>
    </source>
</evidence>
<evidence type="ECO:0000256" key="10">
    <source>
        <dbReference type="SAM" id="Phobius"/>
    </source>
</evidence>
<evidence type="ECO:0000256" key="6">
    <source>
        <dbReference type="ARBA" id="ARBA00022779"/>
    </source>
</evidence>
<dbReference type="GO" id="GO:0005886">
    <property type="term" value="C:plasma membrane"/>
    <property type="evidence" value="ECO:0007669"/>
    <property type="project" value="UniProtKB-SubCell"/>
</dbReference>
<dbReference type="HOGENOM" id="CLU_079895_1_0_6"/>
<keyword evidence="3" id="KW-0813">Transport</keyword>
<evidence type="ECO:0000256" key="9">
    <source>
        <dbReference type="SAM" id="MobiDB-lite"/>
    </source>
</evidence>
<keyword evidence="8 10" id="KW-0472">Membrane</keyword>
<dbReference type="InterPro" id="IPR000540">
    <property type="entry name" value="Flag_MotA_CS"/>
</dbReference>
<dbReference type="Proteomes" id="UP000009102">
    <property type="component" value="Chromosome"/>
</dbReference>
<keyword evidence="13" id="KW-1185">Reference proteome</keyword>
<dbReference type="KEGG" id="hna:Hneap_1684"/>
<comment type="similarity">
    <text evidence="2">Belongs to the MotA family.</text>
</comment>
<feature type="transmembrane region" description="Helical" evidence="10">
    <location>
        <begin position="180"/>
        <end position="202"/>
    </location>
</feature>
<protein>
    <submittedName>
        <fullName evidence="12">MotA/TolQ/ExbB proton channel</fullName>
    </submittedName>
</protein>
<dbReference type="GO" id="GO:0006935">
    <property type="term" value="P:chemotaxis"/>
    <property type="evidence" value="ECO:0007669"/>
    <property type="project" value="InterPro"/>
</dbReference>
<dbReference type="RefSeq" id="WP_012824542.1">
    <property type="nucleotide sequence ID" value="NC_013422.1"/>
</dbReference>
<dbReference type="PANTHER" id="PTHR30433">
    <property type="entry name" value="CHEMOTAXIS PROTEIN MOTA"/>
    <property type="match status" value="1"/>
</dbReference>
<dbReference type="PROSITE" id="PS01307">
    <property type="entry name" value="MOTA"/>
    <property type="match status" value="1"/>
</dbReference>
<evidence type="ECO:0000313" key="12">
    <source>
        <dbReference type="EMBL" id="ACX96509.1"/>
    </source>
</evidence>
<dbReference type="PANTHER" id="PTHR30433:SF2">
    <property type="entry name" value="MOTILITY PROTEIN A"/>
    <property type="match status" value="1"/>
</dbReference>
<evidence type="ECO:0000256" key="4">
    <source>
        <dbReference type="ARBA" id="ARBA00022475"/>
    </source>
</evidence>
<keyword evidence="5 10" id="KW-0812">Transmembrane</keyword>
<reference evidence="12 13" key="1">
    <citation type="submission" date="2009-10" db="EMBL/GenBank/DDBJ databases">
        <title>Complete sequence of Halothiobacillus neapolitanus c2.</title>
        <authorList>
            <consortium name="US DOE Joint Genome Institute"/>
            <person name="Lucas S."/>
            <person name="Copeland A."/>
            <person name="Lapidus A."/>
            <person name="Glavina del Rio T."/>
            <person name="Tice H."/>
            <person name="Bruce D."/>
            <person name="Goodwin L."/>
            <person name="Pitluck S."/>
            <person name="Davenport K."/>
            <person name="Brettin T."/>
            <person name="Detter J.C."/>
            <person name="Han C."/>
            <person name="Tapia R."/>
            <person name="Larimer F."/>
            <person name="Land M."/>
            <person name="Hauser L."/>
            <person name="Kyrpides N."/>
            <person name="Mikhailova N."/>
            <person name="Kerfeld C."/>
            <person name="Cannon G."/>
            <person name="Heinhort S."/>
        </authorList>
    </citation>
    <scope>NUCLEOTIDE SEQUENCE [LARGE SCALE GENOMIC DNA]</scope>
    <source>
        <strain evidence="13">ATCC 23641 / c2</strain>
    </source>
</reference>
<proteinExistence type="inferred from homology"/>
<evidence type="ECO:0000256" key="5">
    <source>
        <dbReference type="ARBA" id="ARBA00022692"/>
    </source>
</evidence>
<dbReference type="Pfam" id="PF01618">
    <property type="entry name" value="MotA_ExbB"/>
    <property type="match status" value="1"/>
</dbReference>
<evidence type="ECO:0000313" key="13">
    <source>
        <dbReference type="Proteomes" id="UP000009102"/>
    </source>
</evidence>